<dbReference type="Gene3D" id="2.120.10.30">
    <property type="entry name" value="TolB, C-terminal domain"/>
    <property type="match status" value="1"/>
</dbReference>
<dbReference type="PROSITE" id="PS50923">
    <property type="entry name" value="SUSHI"/>
    <property type="match status" value="2"/>
</dbReference>
<dbReference type="Pfam" id="PF14670">
    <property type="entry name" value="FXa_inhibition"/>
    <property type="match status" value="2"/>
</dbReference>
<keyword evidence="4" id="KW-0812">Transmembrane</keyword>
<keyword evidence="1" id="KW-1015">Disulfide bond</keyword>
<dbReference type="InterPro" id="IPR011042">
    <property type="entry name" value="6-blade_b-propeller_TolB-like"/>
</dbReference>
<dbReference type="InterPro" id="IPR035976">
    <property type="entry name" value="Sushi/SCR/CCP_sf"/>
</dbReference>
<evidence type="ECO:0000313" key="6">
    <source>
        <dbReference type="EMBL" id="PVD18827.1"/>
    </source>
</evidence>
<keyword evidence="7" id="KW-1185">Reference proteome</keyword>
<dbReference type="SMART" id="SM00181">
    <property type="entry name" value="EGF"/>
    <property type="match status" value="2"/>
</dbReference>
<keyword evidence="2" id="KW-0768">Sushi</keyword>
<feature type="transmembrane region" description="Helical" evidence="4">
    <location>
        <begin position="400"/>
        <end position="422"/>
    </location>
</feature>
<feature type="domain" description="Sushi" evidence="5">
    <location>
        <begin position="321"/>
        <end position="384"/>
    </location>
</feature>
<gene>
    <name evidence="6" type="ORF">C0Q70_21380</name>
</gene>
<sequence length="620" mass="66198">MPDSVSCGRNNGGCHQVCIVDNNIPRCACRFGFTLQDDGVTCAASFVTANFFLTTEPVQSAVYQITTDDDVSALPVSRGSQPACAIYNQLTNDVIWFDNATSAIKRSSTSNEHVTEQVLLTLSRKYLVYGSTTGSIYKSDMAAETPQLLKSGLVGLSGLTFTSNASTACSDRNGRCSTLCIPTPNGARQCACAYGVELLDDKRTCKNVEPCSGAIPNGDLDVTCDRYPGYACDFTCRQGYIKSVHTSILCLNTGLWNVSINKLCPQACPTRFPNGGVETSCQPAPGQSCTGTCDLGYQSASGKSFTLTCGENGQWIPDVNSLCYQPCTPQFQNGVMDTSCRPEPGQSCTFICSSGYQSATGTNVNVTCGANGQWTPAVNSLCVDPGQSQGQGASQGFPDYAIGLVSAGGVAIVALVVGYILYSRMKRYRGHNPKDSISGFIKKKVLSRTSSADSTATVRYTTSPAVRTHDVDSLYDEIPASMVYGQTNNGFQPDSLDSSFSRSPHVTSDQKGIYDTSYITLIDYAEPIDEKSPQPCPRTSLKQSVNNGYLTTSMHEGNLQNCRQSSSSQLPDNGYLRVSLDGKNPQPCPRSSVKQDAAAGYLSPGSPDVLGFTNPAPDYE</sequence>
<dbReference type="InterPro" id="IPR000436">
    <property type="entry name" value="Sushi_SCR_CCP_dom"/>
</dbReference>
<keyword evidence="4" id="KW-0472">Membrane</keyword>
<evidence type="ECO:0000256" key="2">
    <source>
        <dbReference type="PROSITE-ProRule" id="PRU00302"/>
    </source>
</evidence>
<dbReference type="SUPFAM" id="SSF57535">
    <property type="entry name" value="Complement control module/SCR domain"/>
    <property type="match status" value="1"/>
</dbReference>
<dbReference type="Pfam" id="PF00084">
    <property type="entry name" value="Sushi"/>
    <property type="match status" value="2"/>
</dbReference>
<name>A0A2T7NCE5_POMCA</name>
<evidence type="ECO:0000256" key="3">
    <source>
        <dbReference type="SAM" id="MobiDB-lite"/>
    </source>
</evidence>
<dbReference type="InterPro" id="IPR000742">
    <property type="entry name" value="EGF"/>
</dbReference>
<dbReference type="AlphaFoldDB" id="A0A2T7NCE5"/>
<feature type="domain" description="Sushi" evidence="5">
    <location>
        <begin position="203"/>
        <end position="266"/>
    </location>
</feature>
<comment type="caution">
    <text evidence="6">The sequence shown here is derived from an EMBL/GenBank/DDBJ whole genome shotgun (WGS) entry which is preliminary data.</text>
</comment>
<dbReference type="SMART" id="SM00032">
    <property type="entry name" value="CCP"/>
    <property type="match status" value="3"/>
</dbReference>
<comment type="caution">
    <text evidence="2">Lacks conserved residue(s) required for the propagation of feature annotation.</text>
</comment>
<proteinExistence type="predicted"/>
<organism evidence="6 7">
    <name type="scientific">Pomacea canaliculata</name>
    <name type="common">Golden apple snail</name>
    <dbReference type="NCBI Taxonomy" id="400727"/>
    <lineage>
        <taxon>Eukaryota</taxon>
        <taxon>Metazoa</taxon>
        <taxon>Spiralia</taxon>
        <taxon>Lophotrochozoa</taxon>
        <taxon>Mollusca</taxon>
        <taxon>Gastropoda</taxon>
        <taxon>Caenogastropoda</taxon>
        <taxon>Architaenioglossa</taxon>
        <taxon>Ampullarioidea</taxon>
        <taxon>Ampullariidae</taxon>
        <taxon>Pomacea</taxon>
    </lineage>
</organism>
<dbReference type="SUPFAM" id="SSF57196">
    <property type="entry name" value="EGF/Laminin"/>
    <property type="match status" value="2"/>
</dbReference>
<evidence type="ECO:0000256" key="1">
    <source>
        <dbReference type="ARBA" id="ARBA00023157"/>
    </source>
</evidence>
<dbReference type="EMBL" id="PZQS01000014">
    <property type="protein sequence ID" value="PVD18827.1"/>
    <property type="molecule type" value="Genomic_DNA"/>
</dbReference>
<reference evidence="6 7" key="1">
    <citation type="submission" date="2018-04" db="EMBL/GenBank/DDBJ databases">
        <title>The genome of golden apple snail Pomacea canaliculata provides insight into stress tolerance and invasive adaptation.</title>
        <authorList>
            <person name="Liu C."/>
            <person name="Liu B."/>
            <person name="Ren Y."/>
            <person name="Zhang Y."/>
            <person name="Wang H."/>
            <person name="Li S."/>
            <person name="Jiang F."/>
            <person name="Yin L."/>
            <person name="Zhang G."/>
            <person name="Qian W."/>
            <person name="Fan W."/>
        </authorList>
    </citation>
    <scope>NUCLEOTIDE SEQUENCE [LARGE SCALE GENOMIC DNA]</scope>
    <source>
        <strain evidence="6">SZHN2017</strain>
        <tissue evidence="6">Muscle</tissue>
    </source>
</reference>
<dbReference type="CDD" id="cd00033">
    <property type="entry name" value="CCP"/>
    <property type="match status" value="1"/>
</dbReference>
<dbReference type="Gene3D" id="2.10.25.10">
    <property type="entry name" value="Laminin"/>
    <property type="match status" value="1"/>
</dbReference>
<evidence type="ECO:0000313" key="7">
    <source>
        <dbReference type="Proteomes" id="UP000245119"/>
    </source>
</evidence>
<feature type="region of interest" description="Disordered" evidence="3">
    <location>
        <begin position="562"/>
        <end position="620"/>
    </location>
</feature>
<protein>
    <recommendedName>
        <fullName evidence="5">Sushi domain-containing protein</fullName>
    </recommendedName>
</protein>
<dbReference type="Proteomes" id="UP000245119">
    <property type="component" value="Linkage Group LG14"/>
</dbReference>
<dbReference type="Gene3D" id="2.10.70.10">
    <property type="entry name" value="Complement Module, domain 1"/>
    <property type="match status" value="2"/>
</dbReference>
<evidence type="ECO:0000256" key="4">
    <source>
        <dbReference type="SAM" id="Phobius"/>
    </source>
</evidence>
<keyword evidence="4" id="KW-1133">Transmembrane helix</keyword>
<accession>A0A2T7NCE5</accession>
<dbReference type="OrthoDB" id="6157061at2759"/>
<feature type="compositionally biased region" description="Polar residues" evidence="3">
    <location>
        <begin position="562"/>
        <end position="571"/>
    </location>
</feature>
<evidence type="ECO:0000259" key="5">
    <source>
        <dbReference type="PROSITE" id="PS50923"/>
    </source>
</evidence>